<dbReference type="Proteomes" id="UP001248581">
    <property type="component" value="Chromosome"/>
</dbReference>
<dbReference type="Gene3D" id="2.60.40.10">
    <property type="entry name" value="Immunoglobulins"/>
    <property type="match status" value="1"/>
</dbReference>
<proteinExistence type="predicted"/>
<protein>
    <submittedName>
        <fullName evidence="2">M12 family metallo-peptidase</fullName>
    </submittedName>
</protein>
<feature type="signal peptide" evidence="1">
    <location>
        <begin position="1"/>
        <end position="21"/>
    </location>
</feature>
<evidence type="ECO:0000256" key="1">
    <source>
        <dbReference type="SAM" id="SignalP"/>
    </source>
</evidence>
<dbReference type="Pfam" id="PF13583">
    <property type="entry name" value="Reprolysin_4"/>
    <property type="match status" value="1"/>
</dbReference>
<dbReference type="Gene3D" id="3.40.390.10">
    <property type="entry name" value="Collagenase (Catalytic Domain)"/>
    <property type="match status" value="1"/>
</dbReference>
<accession>A0ABY9TDU6</accession>
<evidence type="ECO:0000313" key="2">
    <source>
        <dbReference type="EMBL" id="WNC67028.1"/>
    </source>
</evidence>
<evidence type="ECO:0000313" key="3">
    <source>
        <dbReference type="Proteomes" id="UP001248581"/>
    </source>
</evidence>
<feature type="chain" id="PRO_5046566609" evidence="1">
    <location>
        <begin position="22"/>
        <end position="783"/>
    </location>
</feature>
<dbReference type="SUPFAM" id="SSF55486">
    <property type="entry name" value="Metalloproteases ('zincins'), catalytic domain"/>
    <property type="match status" value="1"/>
</dbReference>
<gene>
    <name evidence="2" type="ORF">RI845_10860</name>
</gene>
<dbReference type="Pfam" id="PF17963">
    <property type="entry name" value="Big_9"/>
    <property type="match status" value="1"/>
</dbReference>
<organism evidence="2 3">
    <name type="scientific">Thalassotalea nanhaiensis</name>
    <dbReference type="NCBI Taxonomy" id="3065648"/>
    <lineage>
        <taxon>Bacteria</taxon>
        <taxon>Pseudomonadati</taxon>
        <taxon>Pseudomonadota</taxon>
        <taxon>Gammaproteobacteria</taxon>
        <taxon>Alteromonadales</taxon>
        <taxon>Colwelliaceae</taxon>
        <taxon>Thalassotalea</taxon>
    </lineage>
</organism>
<keyword evidence="1" id="KW-0732">Signal</keyword>
<sequence length="783" mass="85888">MKKILVSIAALLTTVITTARAQTPVSAPIWSDVDNNISQLQYRNSEVTDKSNMKAKVFRNLSADFHLLNQQMQQSKLSVEVPLPNGETVLFDLNENAVLPKALAKKYPSIRTFTGVQKNNPAHTGRFDITPQGFHGLFNYQGKTVFIDPQFKNDQFQYASYYKSDAQSLTVQATDIATKVKSVNKLLSAKSASGLPINKTYRIAFATTGEYSEFHGGTKELVLAALATLTNRMNEVFQRDLAISLQLIAESEAVIFLDANSDPFANNDNDVYQNAVVLQQYVGNDKFDIGHLVTTGAGGLAGVGVACDNDLVDEGDINSGVWKALGVTGSPAPSNDSFYIDFVAHELGHQFGAEHSFNALSGACSGNRWQSSAFEPGSGSTIMAYTGICGEANLQSNSDDYFHIESIKEMTEYLTNDPWGIGQSCGVTFDNGNTAPEVDAGIDYQIPANSPFRLTATATDKNSDELTYTWEQVDLGEASFDLETMVDDSSRPIFRSFKPTSIPYRVFPQLESILSGELMVGENYPTTTRQLNFKVTARDNRGGVSWDQMMISVNAEAGPFIITQPIAGEFWKNEVESKLQWDVANTDLAPINCKTVDISFSSDGGDNFDLILAQNTENDGEQLISTPVVDTTTARLKISCNDNIFFTISDEFQVLTPPIANDDAFTVEFESRNNTFDVLDNDTDLNPDDSLFITSVSYDGQGTVAIVNNTLVYSAPNNYDGIDRVHYQVADASGYQASAQVIITIKPKTKSKSSGGSLFSLNALALLWLIRRKHKIKRKFYIV</sequence>
<name>A0ABY9TDU6_9GAMM</name>
<dbReference type="InterPro" id="IPR013783">
    <property type="entry name" value="Ig-like_fold"/>
</dbReference>
<dbReference type="InterPro" id="IPR024079">
    <property type="entry name" value="MetalloPept_cat_dom_sf"/>
</dbReference>
<keyword evidence="3" id="KW-1185">Reference proteome</keyword>
<dbReference type="EMBL" id="CP134146">
    <property type="protein sequence ID" value="WNC67028.1"/>
    <property type="molecule type" value="Genomic_DNA"/>
</dbReference>
<reference evidence="3" key="1">
    <citation type="submission" date="2023-09" db="EMBL/GenBank/DDBJ databases">
        <authorList>
            <person name="Li S."/>
            <person name="Li X."/>
            <person name="Zhang C."/>
            <person name="Zhao Z."/>
        </authorList>
    </citation>
    <scope>NUCLEOTIDE SEQUENCE [LARGE SCALE GENOMIC DNA]</scope>
    <source>
        <strain evidence="3">SQ345</strain>
    </source>
</reference>
<dbReference type="RefSeq" id="WP_348386192.1">
    <property type="nucleotide sequence ID" value="NZ_CP134146.1"/>
</dbReference>
<dbReference type="Gene3D" id="2.60.40.2810">
    <property type="match status" value="1"/>
</dbReference>